<sequence length="132" mass="14277">MRECEDRRVPCSSNTHPSMFYSSAVVRPPLCKVIMAYSCTTSLVVPSRRRVFNIFHISSILTEAAACSRTRSAGGGPGTCVGRERRTRGRTANTESALSRIFASSSMSALGGLDRGRRMLDLRALSSSEATA</sequence>
<dbReference type="EMBL" id="CARXXK010000004">
    <property type="protein sequence ID" value="CAI6367285.1"/>
    <property type="molecule type" value="Genomic_DNA"/>
</dbReference>
<gene>
    <name evidence="2" type="ORF">MEUPH1_LOCUS21779</name>
</gene>
<accession>A0AAV0XFZ8</accession>
<keyword evidence="3" id="KW-1185">Reference proteome</keyword>
<evidence type="ECO:0000313" key="2">
    <source>
        <dbReference type="EMBL" id="CAI6367285.1"/>
    </source>
</evidence>
<reference evidence="2 3" key="1">
    <citation type="submission" date="2023-01" db="EMBL/GenBank/DDBJ databases">
        <authorList>
            <person name="Whitehead M."/>
        </authorList>
    </citation>
    <scope>NUCLEOTIDE SEQUENCE [LARGE SCALE GENOMIC DNA]</scope>
</reference>
<feature type="region of interest" description="Disordered" evidence="1">
    <location>
        <begin position="69"/>
        <end position="94"/>
    </location>
</feature>
<evidence type="ECO:0000256" key="1">
    <source>
        <dbReference type="SAM" id="MobiDB-lite"/>
    </source>
</evidence>
<organism evidence="2 3">
    <name type="scientific">Macrosiphum euphorbiae</name>
    <name type="common">potato aphid</name>
    <dbReference type="NCBI Taxonomy" id="13131"/>
    <lineage>
        <taxon>Eukaryota</taxon>
        <taxon>Metazoa</taxon>
        <taxon>Ecdysozoa</taxon>
        <taxon>Arthropoda</taxon>
        <taxon>Hexapoda</taxon>
        <taxon>Insecta</taxon>
        <taxon>Pterygota</taxon>
        <taxon>Neoptera</taxon>
        <taxon>Paraneoptera</taxon>
        <taxon>Hemiptera</taxon>
        <taxon>Sternorrhyncha</taxon>
        <taxon>Aphidomorpha</taxon>
        <taxon>Aphidoidea</taxon>
        <taxon>Aphididae</taxon>
        <taxon>Macrosiphini</taxon>
        <taxon>Macrosiphum</taxon>
    </lineage>
</organism>
<dbReference type="AlphaFoldDB" id="A0AAV0XFZ8"/>
<dbReference type="Proteomes" id="UP001160148">
    <property type="component" value="Unassembled WGS sequence"/>
</dbReference>
<comment type="caution">
    <text evidence="2">The sequence shown here is derived from an EMBL/GenBank/DDBJ whole genome shotgun (WGS) entry which is preliminary data.</text>
</comment>
<evidence type="ECO:0000313" key="3">
    <source>
        <dbReference type="Proteomes" id="UP001160148"/>
    </source>
</evidence>
<proteinExistence type="predicted"/>
<name>A0AAV0XFZ8_9HEMI</name>
<protein>
    <submittedName>
        <fullName evidence="2">Uncharacterized protein</fullName>
    </submittedName>
</protein>